<dbReference type="InterPro" id="IPR002071">
    <property type="entry name" value="Thermonucl_AS"/>
</dbReference>
<comment type="caution">
    <text evidence="6">The sequence shown here is derived from an EMBL/GenBank/DDBJ whole genome shotgun (WGS) entry which is preliminary data.</text>
</comment>
<dbReference type="InterPro" id="IPR035437">
    <property type="entry name" value="SNase_OB-fold_sf"/>
</dbReference>
<keyword evidence="2" id="KW-0255">Endonuclease</keyword>
<dbReference type="Gene3D" id="2.40.50.90">
    <property type="match status" value="1"/>
</dbReference>
<evidence type="ECO:0000256" key="1">
    <source>
        <dbReference type="ARBA" id="ARBA00022722"/>
    </source>
</evidence>
<dbReference type="PANTHER" id="PTHR12302:SF3">
    <property type="entry name" value="SERINE_THREONINE-PROTEIN KINASE 31"/>
    <property type="match status" value="1"/>
</dbReference>
<reference evidence="7" key="1">
    <citation type="journal article" date="2019" name="Int. J. Syst. Evol. Microbiol.">
        <title>The Global Catalogue of Microorganisms (GCM) 10K type strain sequencing project: providing services to taxonomists for standard genome sequencing and annotation.</title>
        <authorList>
            <consortium name="The Broad Institute Genomics Platform"/>
            <consortium name="The Broad Institute Genome Sequencing Center for Infectious Disease"/>
            <person name="Wu L."/>
            <person name="Ma J."/>
        </authorList>
    </citation>
    <scope>NUCLEOTIDE SEQUENCE [LARGE SCALE GENOMIC DNA]</scope>
    <source>
        <strain evidence="7">CCUG 59685</strain>
    </source>
</reference>
<accession>A0ABW3GDE7</accession>
<keyword evidence="3" id="KW-0378">Hydrolase</keyword>
<keyword evidence="4" id="KW-0732">Signal</keyword>
<evidence type="ECO:0000256" key="2">
    <source>
        <dbReference type="ARBA" id="ARBA00022759"/>
    </source>
</evidence>
<keyword evidence="1" id="KW-0540">Nuclease</keyword>
<evidence type="ECO:0000256" key="4">
    <source>
        <dbReference type="SAM" id="SignalP"/>
    </source>
</evidence>
<feature type="signal peptide" evidence="4">
    <location>
        <begin position="1"/>
        <end position="26"/>
    </location>
</feature>
<keyword evidence="7" id="KW-1185">Reference proteome</keyword>
<dbReference type="InterPro" id="IPR016071">
    <property type="entry name" value="Staphylococal_nuclease_OB-fold"/>
</dbReference>
<dbReference type="SUPFAM" id="SSF50199">
    <property type="entry name" value="Staphylococcal nuclease"/>
    <property type="match status" value="1"/>
</dbReference>
<feature type="chain" id="PRO_5046714899" evidence="4">
    <location>
        <begin position="27"/>
        <end position="165"/>
    </location>
</feature>
<organism evidence="6 7">
    <name type="scientific">Methylophilus glucosoxydans</name>
    <dbReference type="NCBI Taxonomy" id="752553"/>
    <lineage>
        <taxon>Bacteria</taxon>
        <taxon>Pseudomonadati</taxon>
        <taxon>Pseudomonadota</taxon>
        <taxon>Betaproteobacteria</taxon>
        <taxon>Nitrosomonadales</taxon>
        <taxon>Methylophilaceae</taxon>
        <taxon>Methylophilus</taxon>
    </lineage>
</organism>
<evidence type="ECO:0000256" key="3">
    <source>
        <dbReference type="ARBA" id="ARBA00022801"/>
    </source>
</evidence>
<dbReference type="PANTHER" id="PTHR12302">
    <property type="entry name" value="EBNA2 BINDING PROTEIN P100"/>
    <property type="match status" value="1"/>
</dbReference>
<protein>
    <submittedName>
        <fullName evidence="6">Thermonuclease family protein</fullName>
    </submittedName>
</protein>
<dbReference type="PROSITE" id="PS50830">
    <property type="entry name" value="TNASE_3"/>
    <property type="match status" value="1"/>
</dbReference>
<sequence length="165" mass="18888">MTTRVRVLCRWLAPCLWLMLCNSSIASTLLEKIIDGDTVLIQAQGSRYRLRLLDIDAPELHQAFGKQSRRSLSQLCAGAKITVNTQGQDQYGRQLGHLYCDGTEASQFQVAQGMAWFNARYSTRTALQTLQQQAQQQGLGLWQSSEAMPPWQWRKLYGQHYRHQD</sequence>
<name>A0ABW3GDE7_9PROT</name>
<dbReference type="RefSeq" id="WP_379073708.1">
    <property type="nucleotide sequence ID" value="NZ_JBHTJW010000001.1"/>
</dbReference>
<dbReference type="PROSITE" id="PS01123">
    <property type="entry name" value="TNASE_1"/>
    <property type="match status" value="1"/>
</dbReference>
<evidence type="ECO:0000313" key="6">
    <source>
        <dbReference type="EMBL" id="MFD0928626.1"/>
    </source>
</evidence>
<dbReference type="Proteomes" id="UP001597106">
    <property type="component" value="Unassembled WGS sequence"/>
</dbReference>
<dbReference type="EMBL" id="JBHTJW010000001">
    <property type="protein sequence ID" value="MFD0928626.1"/>
    <property type="molecule type" value="Genomic_DNA"/>
</dbReference>
<proteinExistence type="predicted"/>
<evidence type="ECO:0000259" key="5">
    <source>
        <dbReference type="PROSITE" id="PS50830"/>
    </source>
</evidence>
<dbReference type="Pfam" id="PF00565">
    <property type="entry name" value="SNase"/>
    <property type="match status" value="1"/>
</dbReference>
<gene>
    <name evidence="6" type="ORF">ACFQ1T_02420</name>
</gene>
<evidence type="ECO:0000313" key="7">
    <source>
        <dbReference type="Proteomes" id="UP001597106"/>
    </source>
</evidence>
<dbReference type="SMART" id="SM00318">
    <property type="entry name" value="SNc"/>
    <property type="match status" value="1"/>
</dbReference>
<feature type="domain" description="TNase-like" evidence="5">
    <location>
        <begin position="24"/>
        <end position="144"/>
    </location>
</feature>